<dbReference type="RefSeq" id="WP_323451941.1">
    <property type="nucleotide sequence ID" value="NZ_LC735414.1"/>
</dbReference>
<dbReference type="AlphaFoldDB" id="A0AA86J3V0"/>
<protein>
    <submittedName>
        <fullName evidence="1">Uncharacterized protein</fullName>
    </submittedName>
</protein>
<name>A0AA86J3V0_9ACTN</name>
<keyword evidence="2" id="KW-1185">Reference proteome</keyword>
<evidence type="ECO:0000313" key="1">
    <source>
        <dbReference type="EMBL" id="BDT39582.1"/>
    </source>
</evidence>
<geneLocation type="plasmid" evidence="1 2">
    <name>pYSPA8-1</name>
</geneLocation>
<proteinExistence type="predicted"/>
<dbReference type="Proteomes" id="UP001291653">
    <property type="component" value="Plasmid pYSPA8-1"/>
</dbReference>
<accession>A0AA86J3V0</accession>
<reference evidence="1 2" key="1">
    <citation type="submission" date="2022-10" db="EMBL/GenBank/DDBJ databases">
        <title>Draft genome sequence of Streptomyces sp. YSPA8.</title>
        <authorList>
            <person name="Moriuchi R."/>
            <person name="Dohra H."/>
            <person name="Yamamura H."/>
            <person name="Kodani S."/>
        </authorList>
    </citation>
    <scope>NUCLEOTIDE SEQUENCE [LARGE SCALE GENOMIC DNA]</scope>
    <source>
        <strain evidence="1 2">YSPA8</strain>
        <plasmid evidence="1 2">pYSPA8-1</plasmid>
    </source>
</reference>
<keyword evidence="1" id="KW-0614">Plasmid</keyword>
<sequence length="120" mass="13119">MHTTSALLADSLPALMPASAFQDGDTFELPFAEGARYKIASTRAHRHPVTGEEITEFRRIEFTAPGSTPALLLAGTPLVPVQMPRTYRLPCLICDTEAPVELDIVRFGIPHQRVCTACAR</sequence>
<evidence type="ECO:0000313" key="2">
    <source>
        <dbReference type="Proteomes" id="UP001291653"/>
    </source>
</evidence>
<organism evidence="1 2">
    <name type="scientific">Streptomyces yaizuensis</name>
    <dbReference type="NCBI Taxonomy" id="2989713"/>
    <lineage>
        <taxon>Bacteria</taxon>
        <taxon>Bacillati</taxon>
        <taxon>Actinomycetota</taxon>
        <taxon>Actinomycetes</taxon>
        <taxon>Kitasatosporales</taxon>
        <taxon>Streptomycetaceae</taxon>
        <taxon>Streptomyces</taxon>
    </lineage>
</organism>
<dbReference type="EMBL" id="LC735414">
    <property type="protein sequence ID" value="BDT39582.1"/>
    <property type="molecule type" value="Genomic_DNA"/>
</dbReference>
<gene>
    <name evidence="1" type="ORF">SYYSPA8_37320</name>
</gene>